<feature type="domain" description="Nudix hydrolase" evidence="7">
    <location>
        <begin position="370"/>
        <end position="498"/>
    </location>
</feature>
<dbReference type="RefSeq" id="XP_002772383.1">
    <property type="nucleotide sequence ID" value="XM_002772337.1"/>
</dbReference>
<keyword evidence="9" id="KW-1185">Reference proteome</keyword>
<gene>
    <name evidence="8" type="ORF">Pmar_PMAR013973</name>
</gene>
<dbReference type="AlphaFoldDB" id="C5LGF2"/>
<dbReference type="Pfam" id="PF00293">
    <property type="entry name" value="NUDIX"/>
    <property type="match status" value="1"/>
</dbReference>
<dbReference type="GO" id="GO:1901909">
    <property type="term" value="P:diadenosine hexaphosphate catabolic process"/>
    <property type="evidence" value="ECO:0007669"/>
    <property type="project" value="TreeGrafter"/>
</dbReference>
<dbReference type="GO" id="GO:0071543">
    <property type="term" value="P:diphosphoinositol polyphosphate metabolic process"/>
    <property type="evidence" value="ECO:0007669"/>
    <property type="project" value="TreeGrafter"/>
</dbReference>
<feature type="region of interest" description="Disordered" evidence="4">
    <location>
        <begin position="326"/>
        <end position="345"/>
    </location>
</feature>
<dbReference type="EMBL" id="GG681826">
    <property type="protein sequence ID" value="EER04199.1"/>
    <property type="molecule type" value="Genomic_DNA"/>
</dbReference>
<dbReference type="GO" id="GO:0005634">
    <property type="term" value="C:nucleus"/>
    <property type="evidence" value="ECO:0007669"/>
    <property type="project" value="TreeGrafter"/>
</dbReference>
<dbReference type="Gene3D" id="3.30.40.10">
    <property type="entry name" value="Zinc/RING finger domain, C3HC4 (zinc finger)"/>
    <property type="match status" value="1"/>
</dbReference>
<evidence type="ECO:0000259" key="6">
    <source>
        <dbReference type="PROSITE" id="PS51382"/>
    </source>
</evidence>
<proteinExistence type="predicted"/>
<dbReference type="SUPFAM" id="SSF57850">
    <property type="entry name" value="RING/U-box"/>
    <property type="match status" value="1"/>
</dbReference>
<dbReference type="GO" id="GO:0034432">
    <property type="term" value="F:bis(5'-adenosyl)-pentaphosphatase activity"/>
    <property type="evidence" value="ECO:0007669"/>
    <property type="project" value="TreeGrafter"/>
</dbReference>
<dbReference type="SMART" id="SM00184">
    <property type="entry name" value="RING"/>
    <property type="match status" value="1"/>
</dbReference>
<feature type="compositionally biased region" description="Low complexity" evidence="4">
    <location>
        <begin position="326"/>
        <end position="337"/>
    </location>
</feature>
<feature type="compositionally biased region" description="Low complexity" evidence="4">
    <location>
        <begin position="307"/>
        <end position="319"/>
    </location>
</feature>
<feature type="domain" description="SPX" evidence="6">
    <location>
        <begin position="1"/>
        <end position="143"/>
    </location>
</feature>
<keyword evidence="3" id="KW-0863">Zinc-finger</keyword>
<dbReference type="PROSITE" id="PS50089">
    <property type="entry name" value="ZF_RING_2"/>
    <property type="match status" value="1"/>
</dbReference>
<dbReference type="GO" id="GO:1901911">
    <property type="term" value="P:adenosine 5'-(hexahydrogen pentaphosphate) catabolic process"/>
    <property type="evidence" value="ECO:0007669"/>
    <property type="project" value="TreeGrafter"/>
</dbReference>
<dbReference type="SUPFAM" id="SSF55811">
    <property type="entry name" value="Nudix"/>
    <property type="match status" value="1"/>
</dbReference>
<protein>
    <recommendedName>
        <fullName evidence="10">RING-type domain-containing protein</fullName>
    </recommendedName>
</protein>
<evidence type="ECO:0008006" key="10">
    <source>
        <dbReference type="Google" id="ProtNLM"/>
    </source>
</evidence>
<accession>C5LGF2</accession>
<evidence type="ECO:0000259" key="5">
    <source>
        <dbReference type="PROSITE" id="PS50089"/>
    </source>
</evidence>
<dbReference type="PANTHER" id="PTHR12629:SF0">
    <property type="entry name" value="DIPHOSPHOINOSITOL-POLYPHOSPHATE DIPHOSPHATASE"/>
    <property type="match status" value="1"/>
</dbReference>
<keyword evidence="3" id="KW-0862">Zinc</keyword>
<evidence type="ECO:0000313" key="8">
    <source>
        <dbReference type="EMBL" id="EER04199.1"/>
    </source>
</evidence>
<dbReference type="GO" id="GO:1901907">
    <property type="term" value="P:diadenosine pentaphosphate catabolic process"/>
    <property type="evidence" value="ECO:0007669"/>
    <property type="project" value="TreeGrafter"/>
</dbReference>
<dbReference type="FunCoup" id="C5LGF2">
    <property type="interactions" value="1"/>
</dbReference>
<dbReference type="PROSITE" id="PS51462">
    <property type="entry name" value="NUDIX"/>
    <property type="match status" value="1"/>
</dbReference>
<dbReference type="GO" id="GO:0008486">
    <property type="term" value="F:diphosphoinositol-polyphosphate diphosphatase activity"/>
    <property type="evidence" value="ECO:0007669"/>
    <property type="project" value="TreeGrafter"/>
</dbReference>
<dbReference type="OrthoDB" id="2011998at2759"/>
<evidence type="ECO:0000259" key="7">
    <source>
        <dbReference type="PROSITE" id="PS51462"/>
    </source>
</evidence>
<dbReference type="InterPro" id="IPR004331">
    <property type="entry name" value="SPX_dom"/>
</dbReference>
<dbReference type="GeneID" id="9045610"/>
<sequence>MKFGKNISLQQAQRTDLHYLQYKLLKKILKRSTRSTQADGSSRAAYDHHPNQKSFEKMLEDEIDEVNISFSEHANKLQDEITALSSEGSQGVSSSERLRRLMSLSRSVDELRKFAVWNAVGVVKILKKRNKLRATSDPQGDRQDSSIDMDEERSRWLRRQKFFTGTDFAELQASIESLSNALCRERLHELGPEKLPSQLVLAEDDDCPVGMFRDERCPICLEKCSDVVELSTCEHRFCWKCFVLGPIAFAPGEYRFDRCPICRREQPLDPTVNFKTDTNSNSTTNMLLRMAKYVEVEDPPKNEQVQSSEPSSSSFFSTLPATSHKSAEDSVSSEKSSQQNAAWTGNSAEAILRRDQSGFSPAESWKPTQEYRKRAGCVVFNEAGDSVLLVNSRRHGAMTHTIPSGKVEGFDQSFEAAAVRETLEEAGVVCAVLGDLGWVKSHDKSGSPKATRVFYGRCDEVLDNWREERFRDRLWCSIPEALALLGDNRPLYQKAVTMAHEVYVSTLDLPKASSSSVATTASFCSSQN</sequence>
<evidence type="ECO:0000256" key="3">
    <source>
        <dbReference type="PROSITE-ProRule" id="PRU00175"/>
    </source>
</evidence>
<dbReference type="InterPro" id="IPR013083">
    <property type="entry name" value="Znf_RING/FYVE/PHD"/>
</dbReference>
<dbReference type="GO" id="GO:0008270">
    <property type="term" value="F:zinc ion binding"/>
    <property type="evidence" value="ECO:0007669"/>
    <property type="project" value="UniProtKB-KW"/>
</dbReference>
<evidence type="ECO:0000256" key="4">
    <source>
        <dbReference type="SAM" id="MobiDB-lite"/>
    </source>
</evidence>
<keyword evidence="1" id="KW-0479">Metal-binding</keyword>
<dbReference type="Gene3D" id="3.90.79.10">
    <property type="entry name" value="Nucleoside Triphosphate Pyrophosphohydrolase"/>
    <property type="match status" value="1"/>
</dbReference>
<dbReference type="PANTHER" id="PTHR12629">
    <property type="entry name" value="DIPHOSPHOINOSITOL POLYPHOSPHATE PHOSPHOHYDROLASE"/>
    <property type="match status" value="1"/>
</dbReference>
<evidence type="ECO:0000313" key="9">
    <source>
        <dbReference type="Proteomes" id="UP000007800"/>
    </source>
</evidence>
<dbReference type="InterPro" id="IPR015797">
    <property type="entry name" value="NUDIX_hydrolase-like_dom_sf"/>
</dbReference>
<dbReference type="InParanoid" id="C5LGF2"/>
<name>C5LGF2_PERM5</name>
<dbReference type="InterPro" id="IPR001841">
    <property type="entry name" value="Znf_RING"/>
</dbReference>
<organism evidence="9">
    <name type="scientific">Perkinsus marinus (strain ATCC 50983 / TXsc)</name>
    <dbReference type="NCBI Taxonomy" id="423536"/>
    <lineage>
        <taxon>Eukaryota</taxon>
        <taxon>Sar</taxon>
        <taxon>Alveolata</taxon>
        <taxon>Perkinsozoa</taxon>
        <taxon>Perkinsea</taxon>
        <taxon>Perkinsida</taxon>
        <taxon>Perkinsidae</taxon>
        <taxon>Perkinsus</taxon>
    </lineage>
</organism>
<evidence type="ECO:0000256" key="2">
    <source>
        <dbReference type="ARBA" id="ARBA00022801"/>
    </source>
</evidence>
<feature type="domain" description="RING-type" evidence="5">
    <location>
        <begin position="217"/>
        <end position="263"/>
    </location>
</feature>
<dbReference type="CDD" id="cd14447">
    <property type="entry name" value="SPX"/>
    <property type="match status" value="1"/>
</dbReference>
<dbReference type="PROSITE" id="PS51382">
    <property type="entry name" value="SPX"/>
    <property type="match status" value="1"/>
</dbReference>
<dbReference type="InterPro" id="IPR000086">
    <property type="entry name" value="NUDIX_hydrolase_dom"/>
</dbReference>
<keyword evidence="2" id="KW-0378">Hydrolase</keyword>
<evidence type="ECO:0000256" key="1">
    <source>
        <dbReference type="ARBA" id="ARBA00022723"/>
    </source>
</evidence>
<dbReference type="GO" id="GO:0005737">
    <property type="term" value="C:cytoplasm"/>
    <property type="evidence" value="ECO:0007669"/>
    <property type="project" value="TreeGrafter"/>
</dbReference>
<dbReference type="GO" id="GO:0034431">
    <property type="term" value="F:bis(5'-adenosyl)-hexaphosphatase activity"/>
    <property type="evidence" value="ECO:0007669"/>
    <property type="project" value="TreeGrafter"/>
</dbReference>
<dbReference type="GO" id="GO:0000298">
    <property type="term" value="F:endopolyphosphatase activity"/>
    <property type="evidence" value="ECO:0007669"/>
    <property type="project" value="TreeGrafter"/>
</dbReference>
<dbReference type="Proteomes" id="UP000007800">
    <property type="component" value="Unassembled WGS sequence"/>
</dbReference>
<reference evidence="8 9" key="1">
    <citation type="submission" date="2008-07" db="EMBL/GenBank/DDBJ databases">
        <authorList>
            <person name="El-Sayed N."/>
            <person name="Caler E."/>
            <person name="Inman J."/>
            <person name="Amedeo P."/>
            <person name="Hass B."/>
            <person name="Wortman J."/>
        </authorList>
    </citation>
    <scope>NUCLEOTIDE SEQUENCE [LARGE SCALE GENOMIC DNA]</scope>
    <source>
        <strain evidence="9">ATCC 50983 / TXsc</strain>
    </source>
</reference>
<feature type="region of interest" description="Disordered" evidence="4">
    <location>
        <begin position="299"/>
        <end position="319"/>
    </location>
</feature>